<dbReference type="Pfam" id="PF03171">
    <property type="entry name" value="2OG-FeII_Oxy"/>
    <property type="match status" value="1"/>
</dbReference>
<feature type="domain" description="Fe2OG dioxygenase" evidence="1">
    <location>
        <begin position="1"/>
        <end position="90"/>
    </location>
</feature>
<dbReference type="Gramene" id="Kaladp0095s0486.1.v1.1">
    <property type="protein sequence ID" value="Kaladp0095s0486.1.v1.1"/>
    <property type="gene ID" value="Kaladp0095s0486.v1.1"/>
</dbReference>
<dbReference type="EnsemblPlants" id="Kaladp0095s0486.1.v1.1">
    <property type="protein sequence ID" value="Kaladp0095s0486.1.v1.1"/>
    <property type="gene ID" value="Kaladp0095s0486.v1.1"/>
</dbReference>
<organism evidence="2 3">
    <name type="scientific">Kalanchoe fedtschenkoi</name>
    <name type="common">Lavender scallops</name>
    <name type="synonym">South American air plant</name>
    <dbReference type="NCBI Taxonomy" id="63787"/>
    <lineage>
        <taxon>Eukaryota</taxon>
        <taxon>Viridiplantae</taxon>
        <taxon>Streptophyta</taxon>
        <taxon>Embryophyta</taxon>
        <taxon>Tracheophyta</taxon>
        <taxon>Spermatophyta</taxon>
        <taxon>Magnoliopsida</taxon>
        <taxon>eudicotyledons</taxon>
        <taxon>Gunneridae</taxon>
        <taxon>Pentapetalae</taxon>
        <taxon>Saxifragales</taxon>
        <taxon>Crassulaceae</taxon>
        <taxon>Kalanchoe</taxon>
    </lineage>
</organism>
<dbReference type="InterPro" id="IPR027443">
    <property type="entry name" value="IPNS-like_sf"/>
</dbReference>
<dbReference type="InterPro" id="IPR005123">
    <property type="entry name" value="Oxoglu/Fe-dep_dioxygenase_dom"/>
</dbReference>
<keyword evidence="3" id="KW-1185">Reference proteome</keyword>
<dbReference type="AlphaFoldDB" id="A0A7N0V363"/>
<protein>
    <recommendedName>
        <fullName evidence="1">Fe2OG dioxygenase domain-containing protein</fullName>
    </recommendedName>
</protein>
<evidence type="ECO:0000313" key="2">
    <source>
        <dbReference type="EnsemblPlants" id="Kaladp0095s0486.1.v1.1"/>
    </source>
</evidence>
<accession>A0A7N0V363</accession>
<dbReference type="Proteomes" id="UP000594263">
    <property type="component" value="Unplaced"/>
</dbReference>
<dbReference type="InterPro" id="IPR044861">
    <property type="entry name" value="IPNS-like_FE2OG_OXY"/>
</dbReference>
<reference evidence="2" key="1">
    <citation type="submission" date="2021-01" db="UniProtKB">
        <authorList>
            <consortium name="EnsemblPlants"/>
        </authorList>
    </citation>
    <scope>IDENTIFICATION</scope>
</reference>
<sequence>MKYKFPPAGTSMDGLGAHTDKPLCVILFADQVSGLEVQTKDGRWLNLTVSPNSFVFMVGDPLMAWSNGRLHAVRTSGDNERYSIGTFLVPVEGTIIKPPKELVDEEHPQILRDFDYHEFINFSNTKEAMAIDSAKQIIAFAAIKWNK</sequence>
<evidence type="ECO:0000259" key="1">
    <source>
        <dbReference type="PROSITE" id="PS51471"/>
    </source>
</evidence>
<dbReference type="PANTHER" id="PTHR47990">
    <property type="entry name" value="2-OXOGLUTARATE (2OG) AND FE(II)-DEPENDENT OXYGENASE SUPERFAMILY PROTEIN-RELATED"/>
    <property type="match status" value="1"/>
</dbReference>
<dbReference type="OMA" id="DHMDFTK"/>
<dbReference type="PROSITE" id="PS51471">
    <property type="entry name" value="FE2OG_OXY"/>
    <property type="match status" value="1"/>
</dbReference>
<evidence type="ECO:0000313" key="3">
    <source>
        <dbReference type="Proteomes" id="UP000594263"/>
    </source>
</evidence>
<name>A0A7N0V363_KALFE</name>
<dbReference type="SUPFAM" id="SSF51197">
    <property type="entry name" value="Clavaminate synthase-like"/>
    <property type="match status" value="1"/>
</dbReference>
<dbReference type="InterPro" id="IPR050231">
    <property type="entry name" value="Iron_ascorbate_oxido_reductase"/>
</dbReference>
<dbReference type="Gene3D" id="2.60.120.330">
    <property type="entry name" value="B-lactam Antibiotic, Isopenicillin N Synthase, Chain"/>
    <property type="match status" value="1"/>
</dbReference>
<proteinExistence type="predicted"/>